<proteinExistence type="predicted"/>
<reference evidence="1" key="2">
    <citation type="journal article" date="2015" name="Data Brief">
        <title>Shoot transcriptome of the giant reed, Arundo donax.</title>
        <authorList>
            <person name="Barrero R.A."/>
            <person name="Guerrero F.D."/>
            <person name="Moolhuijzen P."/>
            <person name="Goolsby J.A."/>
            <person name="Tidwell J."/>
            <person name="Bellgard S.E."/>
            <person name="Bellgard M.I."/>
        </authorList>
    </citation>
    <scope>NUCLEOTIDE SEQUENCE</scope>
    <source>
        <tissue evidence="1">Shoot tissue taken approximately 20 cm above the soil surface</tissue>
    </source>
</reference>
<dbReference type="EMBL" id="GBRH01248480">
    <property type="protein sequence ID" value="JAD49415.1"/>
    <property type="molecule type" value="Transcribed_RNA"/>
</dbReference>
<accession>A0A0A9AKC9</accession>
<name>A0A0A9AKC9_ARUDO</name>
<organism evidence="1">
    <name type="scientific">Arundo donax</name>
    <name type="common">Giant reed</name>
    <name type="synonym">Donax arundinaceus</name>
    <dbReference type="NCBI Taxonomy" id="35708"/>
    <lineage>
        <taxon>Eukaryota</taxon>
        <taxon>Viridiplantae</taxon>
        <taxon>Streptophyta</taxon>
        <taxon>Embryophyta</taxon>
        <taxon>Tracheophyta</taxon>
        <taxon>Spermatophyta</taxon>
        <taxon>Magnoliopsida</taxon>
        <taxon>Liliopsida</taxon>
        <taxon>Poales</taxon>
        <taxon>Poaceae</taxon>
        <taxon>PACMAD clade</taxon>
        <taxon>Arundinoideae</taxon>
        <taxon>Arundineae</taxon>
        <taxon>Arundo</taxon>
    </lineage>
</organism>
<reference evidence="1" key="1">
    <citation type="submission" date="2014-09" db="EMBL/GenBank/DDBJ databases">
        <authorList>
            <person name="Magalhaes I.L.F."/>
            <person name="Oliveira U."/>
            <person name="Santos F.R."/>
            <person name="Vidigal T.H.D.A."/>
            <person name="Brescovit A.D."/>
            <person name="Santos A.J."/>
        </authorList>
    </citation>
    <scope>NUCLEOTIDE SEQUENCE</scope>
    <source>
        <tissue evidence="1">Shoot tissue taken approximately 20 cm above the soil surface</tissue>
    </source>
</reference>
<sequence length="77" mass="8307">MPPPESRKKPPALAPWWPMAVLSHAAAAPAPALWWAASPRQGLGGAMDQLLTRPERFAVSRSGAAPWWLWCTSAPPP</sequence>
<dbReference type="AlphaFoldDB" id="A0A0A9AKC9"/>
<protein>
    <submittedName>
        <fullName evidence="1">Uncharacterized protein</fullName>
    </submittedName>
</protein>
<evidence type="ECO:0000313" key="1">
    <source>
        <dbReference type="EMBL" id="JAD49415.1"/>
    </source>
</evidence>